<dbReference type="Pfam" id="PF01049">
    <property type="entry name" value="CADH_Y-type_LIR"/>
    <property type="match status" value="1"/>
</dbReference>
<proteinExistence type="predicted"/>
<dbReference type="FunFam" id="2.60.40.60:FF:000027">
    <property type="entry name" value="Cadherin 2"/>
    <property type="match status" value="1"/>
</dbReference>
<dbReference type="GO" id="GO:0016477">
    <property type="term" value="P:cell migration"/>
    <property type="evidence" value="ECO:0007669"/>
    <property type="project" value="TreeGrafter"/>
</dbReference>
<evidence type="ECO:0000256" key="20">
    <source>
        <dbReference type="ARBA" id="ARBA00023893"/>
    </source>
</evidence>
<dbReference type="GO" id="GO:0007043">
    <property type="term" value="P:cell-cell junction assembly"/>
    <property type="evidence" value="ECO:0007669"/>
    <property type="project" value="TreeGrafter"/>
</dbReference>
<dbReference type="PROSITE" id="PS00232">
    <property type="entry name" value="CADHERIN_1"/>
    <property type="match status" value="2"/>
</dbReference>
<evidence type="ECO:0000256" key="16">
    <source>
        <dbReference type="ARBA" id="ARBA00022989"/>
    </source>
</evidence>
<evidence type="ECO:0000256" key="5">
    <source>
        <dbReference type="ARBA" id="ARBA00004601"/>
    </source>
</evidence>
<keyword evidence="13 21" id="KW-0106">Calcium</keyword>
<keyword evidence="10 26" id="KW-0732">Signal</keyword>
<dbReference type="SMART" id="SM01055">
    <property type="entry name" value="Cadherin_pro"/>
    <property type="match status" value="1"/>
</dbReference>
<feature type="domain" description="Cadherin" evidence="27">
    <location>
        <begin position="599"/>
        <end position="685"/>
    </location>
</feature>
<protein>
    <recommendedName>
        <fullName evidence="20">Cadherin-1</fullName>
    </recommendedName>
</protein>
<keyword evidence="7" id="KW-0963">Cytoplasm</keyword>
<dbReference type="Pfam" id="PF08758">
    <property type="entry name" value="Cadherin_pro"/>
    <property type="match status" value="1"/>
</dbReference>
<dbReference type="EMBL" id="BFAA01010809">
    <property type="protein sequence ID" value="GCB80108.1"/>
    <property type="molecule type" value="Genomic_DNA"/>
</dbReference>
<dbReference type="InterPro" id="IPR015919">
    <property type="entry name" value="Cadherin-like_sf"/>
</dbReference>
<evidence type="ECO:0000259" key="27">
    <source>
        <dbReference type="PROSITE" id="PS50268"/>
    </source>
</evidence>
<evidence type="ECO:0000256" key="17">
    <source>
        <dbReference type="ARBA" id="ARBA00023034"/>
    </source>
</evidence>
<dbReference type="GO" id="GO:0045296">
    <property type="term" value="F:cadherin binding"/>
    <property type="evidence" value="ECO:0007669"/>
    <property type="project" value="TreeGrafter"/>
</dbReference>
<reference evidence="28 29" key="1">
    <citation type="journal article" date="2018" name="Nat. Ecol. Evol.">
        <title>Shark genomes provide insights into elasmobranch evolution and the origin of vertebrates.</title>
        <authorList>
            <person name="Hara Y"/>
            <person name="Yamaguchi K"/>
            <person name="Onimaru K"/>
            <person name="Kadota M"/>
            <person name="Koyanagi M"/>
            <person name="Keeley SD"/>
            <person name="Tatsumi K"/>
            <person name="Tanaka K"/>
            <person name="Motone F"/>
            <person name="Kageyama Y"/>
            <person name="Nozu R"/>
            <person name="Adachi N"/>
            <person name="Nishimura O"/>
            <person name="Nakagawa R"/>
            <person name="Tanegashima C"/>
            <person name="Kiyatake I"/>
            <person name="Matsumoto R"/>
            <person name="Murakumo K"/>
            <person name="Nishida K"/>
            <person name="Terakita A"/>
            <person name="Kuratani S"/>
            <person name="Sato K"/>
            <person name="Hyodo S Kuraku.S."/>
        </authorList>
    </citation>
    <scope>NUCLEOTIDE SEQUENCE [LARGE SCALE GENOMIC DNA]</scope>
</reference>
<evidence type="ECO:0000256" key="23">
    <source>
        <dbReference type="RuleBase" id="RU004357"/>
    </source>
</evidence>
<feature type="compositionally biased region" description="Low complexity" evidence="24">
    <location>
        <begin position="826"/>
        <end position="840"/>
    </location>
</feature>
<dbReference type="InterPro" id="IPR027397">
    <property type="entry name" value="Catenin-bd_sf"/>
</dbReference>
<evidence type="ECO:0000256" key="3">
    <source>
        <dbReference type="ARBA" id="ARBA00004496"/>
    </source>
</evidence>
<dbReference type="CDD" id="cd11304">
    <property type="entry name" value="Cadherin_repeat"/>
    <property type="match status" value="3"/>
</dbReference>
<dbReference type="InterPro" id="IPR000233">
    <property type="entry name" value="Cadherin_Y-type_LIR"/>
</dbReference>
<dbReference type="GO" id="GO:0034332">
    <property type="term" value="P:adherens junction organization"/>
    <property type="evidence" value="ECO:0007669"/>
    <property type="project" value="TreeGrafter"/>
</dbReference>
<feature type="domain" description="Cadherin" evidence="27">
    <location>
        <begin position="364"/>
        <end position="474"/>
    </location>
</feature>
<dbReference type="FunFam" id="2.60.40.60:FF:000011">
    <property type="entry name" value="Cadherin 1"/>
    <property type="match status" value="1"/>
</dbReference>
<evidence type="ECO:0000256" key="4">
    <source>
        <dbReference type="ARBA" id="ARBA00004536"/>
    </source>
</evidence>
<evidence type="ECO:0000256" key="12">
    <source>
        <dbReference type="ARBA" id="ARBA00022753"/>
    </source>
</evidence>
<dbReference type="Gene3D" id="2.60.40.60">
    <property type="entry name" value="Cadherins"/>
    <property type="match status" value="6"/>
</dbReference>
<dbReference type="PANTHER" id="PTHR24027">
    <property type="entry name" value="CADHERIN-23"/>
    <property type="match status" value="1"/>
</dbReference>
<feature type="signal peptide" evidence="26">
    <location>
        <begin position="1"/>
        <end position="21"/>
    </location>
</feature>
<dbReference type="GO" id="GO:0005509">
    <property type="term" value="F:calcium ion binding"/>
    <property type="evidence" value="ECO:0007669"/>
    <property type="project" value="UniProtKB-UniRule"/>
</dbReference>
<evidence type="ECO:0000256" key="7">
    <source>
        <dbReference type="ARBA" id="ARBA00022490"/>
    </source>
</evidence>
<feature type="region of interest" description="Disordered" evidence="24">
    <location>
        <begin position="826"/>
        <end position="845"/>
    </location>
</feature>
<dbReference type="GO" id="GO:0008013">
    <property type="term" value="F:beta-catenin binding"/>
    <property type="evidence" value="ECO:0007669"/>
    <property type="project" value="TreeGrafter"/>
</dbReference>
<keyword evidence="18 25" id="KW-0472">Membrane</keyword>
<feature type="domain" description="Cadherin" evidence="27">
    <location>
        <begin position="475"/>
        <end position="582"/>
    </location>
</feature>
<sequence length="867" mass="95229">MKNFIISHLGILFLLIHLSEASTRCKGFDRDSYTFRAPSLEAGQVLGKVNFNCSGHKNVIFKTDDSHFQVDSNGRVHVTKPVFQENQAIFVVTAHEAEEKWEAIIKVLINGEKLKDSDDDTSKNVPTIRFPHSSHSSLRRKKREWVIPAISHTENSMGPFPEFIVTIASSRQKEITVLYSISGPGADESPVGVFTIKSKTGKVYVNKPLNREDIPLYNLIAFARDESGVEVEQPVDIVVKVIDQNDNRPTFTASTFYGNVSEGAATGTEVLTVTATDQDEKGTMNSLLSYSILNQEPKLPSPSMFTISAITGLITVQNQGLDRESVNKYTLDIQAADLNGQGMTAQTKAIITILDANDNVPQFVTKEITVEVPENEVDYDVASLAVTDQDERGEPAWKAVYKIVFGNERGQFSVTTDSDNNGVLKIVKALDFEKSKDHRVIIEVKNELEFTSVMPLSSATVTIIVNDVNEAPIFNPNEKTEEKPENLPKGSTIAAYTAKDPDSAQAQTVRYQIGSDPANWFAIGEDNGIIKLRNEMDRESAYVKNNTYTATILAYDNGIPPATGTGTLLLKLEDVNDNAPIATSPLNIVCNHDATPINVSIIDKDIEPNTFPYVVTLVHGAANNWSIKDSGKADVKILQLMKAVDPGVYEVPLKVTDSGHPPLSQVTGLRVEVCDCENGACKPRAVVAAFGISGILAVLGAILALLILVLLLLLFVKRRQKVKKEPLLPEEDVRDNIYYYDEEGGGEEDQDYDLSQIHRGLDARPEVIRSDVAPVFLAAPTYQPRPSNPNEIGNFIDENLKTADNDPTAPPYDSLLVFDYEGGGSEAESLSSVNSSTNSDLDQDYDHLNNWGPRFKKLAEMYGGGEE</sequence>
<dbReference type="InterPro" id="IPR039808">
    <property type="entry name" value="Cadherin"/>
</dbReference>
<keyword evidence="15" id="KW-0965">Cell junction</keyword>
<evidence type="ECO:0000256" key="22">
    <source>
        <dbReference type="RuleBase" id="RU003318"/>
    </source>
</evidence>
<dbReference type="STRING" id="75743.A0A401Q409"/>
<dbReference type="InterPro" id="IPR002126">
    <property type="entry name" value="Cadherin-like_dom"/>
</dbReference>
<dbReference type="FunFam" id="4.10.900.10:FF:000001">
    <property type="entry name" value="Cadherin 2"/>
    <property type="match status" value="1"/>
</dbReference>
<dbReference type="Proteomes" id="UP000288216">
    <property type="component" value="Unassembled WGS sequence"/>
</dbReference>
<dbReference type="Gene3D" id="4.10.900.10">
    <property type="entry name" value="TCF3-CBD (Catenin binding domain)"/>
    <property type="match status" value="1"/>
</dbReference>
<accession>A0A401Q409</accession>
<dbReference type="PRINTS" id="PR00205">
    <property type="entry name" value="CADHERIN"/>
</dbReference>
<keyword evidence="11" id="KW-0677">Repeat</keyword>
<dbReference type="Pfam" id="PF00028">
    <property type="entry name" value="Cadherin"/>
    <property type="match status" value="4"/>
</dbReference>
<evidence type="ECO:0000256" key="10">
    <source>
        <dbReference type="ARBA" id="ARBA00022729"/>
    </source>
</evidence>
<dbReference type="OMA" id="ANEVPFI"/>
<dbReference type="FunFam" id="2.60.40.60:FF:000019">
    <property type="entry name" value="Cadherin 2"/>
    <property type="match status" value="1"/>
</dbReference>
<dbReference type="InterPro" id="IPR014868">
    <property type="entry name" value="Cadherin_pro_dom"/>
</dbReference>
<gene>
    <name evidence="28" type="ORF">scyTo_0017084</name>
</gene>
<feature type="chain" id="PRO_5019450296" description="Cadherin-1" evidence="26">
    <location>
        <begin position="22"/>
        <end position="867"/>
    </location>
</feature>
<evidence type="ECO:0000256" key="1">
    <source>
        <dbReference type="ARBA" id="ARBA00004177"/>
    </source>
</evidence>
<keyword evidence="8 22" id="KW-0812">Transmembrane</keyword>
<keyword evidence="12" id="KW-0967">Endosome</keyword>
<name>A0A401Q409_SCYTO</name>
<evidence type="ECO:0000256" key="24">
    <source>
        <dbReference type="SAM" id="MobiDB-lite"/>
    </source>
</evidence>
<dbReference type="GO" id="GO:0000902">
    <property type="term" value="P:cell morphogenesis"/>
    <property type="evidence" value="ECO:0007669"/>
    <property type="project" value="TreeGrafter"/>
</dbReference>
<comment type="caution">
    <text evidence="28">The sequence shown here is derived from an EMBL/GenBank/DDBJ whole genome shotgun (WGS) entry which is preliminary data.</text>
</comment>
<dbReference type="SMART" id="SM00112">
    <property type="entry name" value="CA"/>
    <property type="match status" value="5"/>
</dbReference>
<keyword evidence="9" id="KW-0479">Metal-binding</keyword>
<dbReference type="GO" id="GO:0044331">
    <property type="term" value="P:cell-cell adhesion mediated by cadherin"/>
    <property type="evidence" value="ECO:0007669"/>
    <property type="project" value="TreeGrafter"/>
</dbReference>
<keyword evidence="17" id="KW-0333">Golgi apparatus</keyword>
<evidence type="ECO:0000256" key="2">
    <source>
        <dbReference type="ARBA" id="ARBA00004251"/>
    </source>
</evidence>
<feature type="domain" description="Cadherin" evidence="27">
    <location>
        <begin position="252"/>
        <end position="363"/>
    </location>
</feature>
<evidence type="ECO:0000313" key="29">
    <source>
        <dbReference type="Proteomes" id="UP000288216"/>
    </source>
</evidence>
<evidence type="ECO:0000256" key="14">
    <source>
        <dbReference type="ARBA" id="ARBA00022889"/>
    </source>
</evidence>
<evidence type="ECO:0000256" key="18">
    <source>
        <dbReference type="ARBA" id="ARBA00023136"/>
    </source>
</evidence>
<evidence type="ECO:0000256" key="15">
    <source>
        <dbReference type="ARBA" id="ARBA00022949"/>
    </source>
</evidence>
<keyword evidence="19" id="KW-0325">Glycoprotein</keyword>
<evidence type="ECO:0000256" key="25">
    <source>
        <dbReference type="SAM" id="Phobius"/>
    </source>
</evidence>
<evidence type="ECO:0000256" key="26">
    <source>
        <dbReference type="SAM" id="SignalP"/>
    </source>
</evidence>
<dbReference type="PROSITE" id="PS50268">
    <property type="entry name" value="CADHERIN_2"/>
    <property type="match status" value="5"/>
</dbReference>
<dbReference type="OrthoDB" id="6079678at2759"/>
<dbReference type="GO" id="GO:0007156">
    <property type="term" value="P:homophilic cell adhesion via plasma membrane adhesion molecules"/>
    <property type="evidence" value="ECO:0007669"/>
    <property type="project" value="InterPro"/>
</dbReference>
<dbReference type="GO" id="GO:0016339">
    <property type="term" value="P:calcium-dependent cell-cell adhesion via plasma membrane cell adhesion molecules"/>
    <property type="evidence" value="ECO:0007669"/>
    <property type="project" value="TreeGrafter"/>
</dbReference>
<keyword evidence="14 22" id="KW-0130">Cell adhesion</keyword>
<evidence type="ECO:0000256" key="13">
    <source>
        <dbReference type="ARBA" id="ARBA00022837"/>
    </source>
</evidence>
<feature type="domain" description="Cadherin" evidence="27">
    <location>
        <begin position="177"/>
        <end position="251"/>
    </location>
</feature>
<dbReference type="PANTHER" id="PTHR24027:SF319">
    <property type="entry name" value="CADHERIN-1"/>
    <property type="match status" value="1"/>
</dbReference>
<dbReference type="GO" id="GO:0005794">
    <property type="term" value="C:Golgi apparatus"/>
    <property type="evidence" value="ECO:0007669"/>
    <property type="project" value="UniProtKB-SubCell"/>
</dbReference>
<organism evidence="28 29">
    <name type="scientific">Scyliorhinus torazame</name>
    <name type="common">Cloudy catshark</name>
    <name type="synonym">Catulus torazame</name>
    <dbReference type="NCBI Taxonomy" id="75743"/>
    <lineage>
        <taxon>Eukaryota</taxon>
        <taxon>Metazoa</taxon>
        <taxon>Chordata</taxon>
        <taxon>Craniata</taxon>
        <taxon>Vertebrata</taxon>
        <taxon>Chondrichthyes</taxon>
        <taxon>Elasmobranchii</taxon>
        <taxon>Galeomorphii</taxon>
        <taxon>Galeoidea</taxon>
        <taxon>Carcharhiniformes</taxon>
        <taxon>Scyliorhinidae</taxon>
        <taxon>Scyliorhinus</taxon>
    </lineage>
</organism>
<keyword evidence="6" id="KW-1003">Cell membrane</keyword>
<feature type="transmembrane region" description="Helical" evidence="25">
    <location>
        <begin position="686"/>
        <end position="716"/>
    </location>
</feature>
<evidence type="ECO:0000256" key="11">
    <source>
        <dbReference type="ARBA" id="ARBA00022737"/>
    </source>
</evidence>
<dbReference type="SUPFAM" id="SSF49313">
    <property type="entry name" value="Cadherin-like"/>
    <property type="match status" value="6"/>
</dbReference>
<evidence type="ECO:0000256" key="19">
    <source>
        <dbReference type="ARBA" id="ARBA00023180"/>
    </source>
</evidence>
<dbReference type="GO" id="GO:0005912">
    <property type="term" value="C:adherens junction"/>
    <property type="evidence" value="ECO:0007669"/>
    <property type="project" value="UniProtKB-SubCell"/>
</dbReference>
<evidence type="ECO:0000313" key="28">
    <source>
        <dbReference type="EMBL" id="GCB80108.1"/>
    </source>
</evidence>
<dbReference type="FunFam" id="2.60.40.60:FF:000022">
    <property type="entry name" value="Cadherin 2"/>
    <property type="match status" value="1"/>
</dbReference>
<dbReference type="AlphaFoldDB" id="A0A401Q409"/>
<dbReference type="GO" id="GO:0005768">
    <property type="term" value="C:endosome"/>
    <property type="evidence" value="ECO:0007669"/>
    <property type="project" value="UniProtKB-SubCell"/>
</dbReference>
<evidence type="ECO:0000256" key="6">
    <source>
        <dbReference type="ARBA" id="ARBA00022475"/>
    </source>
</evidence>
<dbReference type="InterPro" id="IPR020894">
    <property type="entry name" value="Cadherin_CS"/>
</dbReference>
<dbReference type="GO" id="GO:0016342">
    <property type="term" value="C:catenin complex"/>
    <property type="evidence" value="ECO:0007669"/>
    <property type="project" value="TreeGrafter"/>
</dbReference>
<keyword evidence="29" id="KW-1185">Reference proteome</keyword>
<comment type="function">
    <text evidence="23">Cadherins are calcium-dependent cell adhesion proteins.</text>
</comment>
<evidence type="ECO:0000256" key="21">
    <source>
        <dbReference type="PROSITE-ProRule" id="PRU00043"/>
    </source>
</evidence>
<keyword evidence="16 25" id="KW-1133">Transmembrane helix</keyword>
<comment type="subcellular location">
    <subcellularLocation>
        <location evidence="4">Cell junction</location>
        <location evidence="4">Adherens junction</location>
    </subcellularLocation>
    <subcellularLocation>
        <location evidence="2 22">Cell membrane</location>
        <topology evidence="2 22">Single-pass type I membrane protein</topology>
    </subcellularLocation>
    <subcellularLocation>
        <location evidence="3">Cytoplasm</location>
    </subcellularLocation>
    <subcellularLocation>
        <location evidence="1">Endosome</location>
    </subcellularLocation>
    <subcellularLocation>
        <location evidence="5">Golgi apparatus</location>
        <location evidence="5">trans-Golgi network</location>
    </subcellularLocation>
</comment>
<evidence type="ECO:0000256" key="9">
    <source>
        <dbReference type="ARBA" id="ARBA00022723"/>
    </source>
</evidence>
<evidence type="ECO:0000256" key="8">
    <source>
        <dbReference type="ARBA" id="ARBA00022692"/>
    </source>
</evidence>